<feature type="region of interest" description="Disordered" evidence="1">
    <location>
        <begin position="1"/>
        <end position="25"/>
    </location>
</feature>
<sequence length="364" mass="39210">LPSSVVHSETSPHQSNSCSGQYHHRRKRIRISPLARVPSESQRPSEGSGIAVNRYVTVCNDGDTGPDVPTVLQPGVQSHSSSVTKLTMDSGEAHVVSSLISTRMDSDLQSIILKYVRLKSVVRCLELAGFCSPFVLACLDEAQIQRIEDFVGHTCSLIDSASIREQFLGPIFAKYPEQFRLPAGTVCGLMLASADIKRRYRRFPTPHVLTSTIDVPQPDMDFLHELHGFTDMASQTDISVPPTASKLPLCLPESDLPALPITPVTSASSLPPTSNPSVSNELSVCLPTITSHMDPVSVTKLNPLITSIEHSTTPNTVAMMAAAFQAAAVAASGSGPLFKVNLFAPASPHWCLEYLIRVGISDSE</sequence>
<dbReference type="WBParaSite" id="ECPE_0000921201-mRNA-1">
    <property type="protein sequence ID" value="ECPE_0000921201-mRNA-1"/>
    <property type="gene ID" value="ECPE_0000921201"/>
</dbReference>
<dbReference type="AlphaFoldDB" id="A0A183AQE9"/>
<evidence type="ECO:0000256" key="1">
    <source>
        <dbReference type="SAM" id="MobiDB-lite"/>
    </source>
</evidence>
<organism evidence="2">
    <name type="scientific">Echinostoma caproni</name>
    <dbReference type="NCBI Taxonomy" id="27848"/>
    <lineage>
        <taxon>Eukaryota</taxon>
        <taxon>Metazoa</taxon>
        <taxon>Spiralia</taxon>
        <taxon>Lophotrochozoa</taxon>
        <taxon>Platyhelminthes</taxon>
        <taxon>Trematoda</taxon>
        <taxon>Digenea</taxon>
        <taxon>Plagiorchiida</taxon>
        <taxon>Echinostomata</taxon>
        <taxon>Echinostomatoidea</taxon>
        <taxon>Echinostomatidae</taxon>
        <taxon>Echinostoma</taxon>
    </lineage>
</organism>
<accession>A0A183AQE9</accession>
<evidence type="ECO:0000313" key="2">
    <source>
        <dbReference type="WBParaSite" id="ECPE_0000921201-mRNA-1"/>
    </source>
</evidence>
<name>A0A183AQE9_9TREM</name>
<proteinExistence type="predicted"/>
<protein>
    <submittedName>
        <fullName evidence="2">LisH domain-containing protein</fullName>
    </submittedName>
</protein>
<reference evidence="2" key="1">
    <citation type="submission" date="2016-06" db="UniProtKB">
        <authorList>
            <consortium name="WormBaseParasite"/>
        </authorList>
    </citation>
    <scope>IDENTIFICATION</scope>
</reference>
<feature type="compositionally biased region" description="Polar residues" evidence="1">
    <location>
        <begin position="1"/>
        <end position="20"/>
    </location>
</feature>